<dbReference type="EMBL" id="ML978122">
    <property type="protein sequence ID" value="KAF2102419.1"/>
    <property type="molecule type" value="Genomic_DNA"/>
</dbReference>
<keyword evidence="2" id="KW-1185">Reference proteome</keyword>
<evidence type="ECO:0000313" key="2">
    <source>
        <dbReference type="Proteomes" id="UP000799772"/>
    </source>
</evidence>
<evidence type="ECO:0000313" key="1">
    <source>
        <dbReference type="EMBL" id="KAF2102419.1"/>
    </source>
</evidence>
<dbReference type="AlphaFoldDB" id="A0A9P4IJR9"/>
<proteinExistence type="predicted"/>
<dbReference type="OrthoDB" id="4392610at2759"/>
<gene>
    <name evidence="1" type="ORF">NA57DRAFT_31713</name>
</gene>
<accession>A0A9P4IJR9</accession>
<comment type="caution">
    <text evidence="1">The sequence shown here is derived from an EMBL/GenBank/DDBJ whole genome shotgun (WGS) entry which is preliminary data.</text>
</comment>
<protein>
    <submittedName>
        <fullName evidence="1">DUF1763-domain-containing protein</fullName>
    </submittedName>
</protein>
<reference evidence="1" key="1">
    <citation type="journal article" date="2020" name="Stud. Mycol.">
        <title>101 Dothideomycetes genomes: a test case for predicting lifestyles and emergence of pathogens.</title>
        <authorList>
            <person name="Haridas S."/>
            <person name="Albert R."/>
            <person name="Binder M."/>
            <person name="Bloem J."/>
            <person name="Labutti K."/>
            <person name="Salamov A."/>
            <person name="Andreopoulos B."/>
            <person name="Baker S."/>
            <person name="Barry K."/>
            <person name="Bills G."/>
            <person name="Bluhm B."/>
            <person name="Cannon C."/>
            <person name="Castanera R."/>
            <person name="Culley D."/>
            <person name="Daum C."/>
            <person name="Ezra D."/>
            <person name="Gonzalez J."/>
            <person name="Henrissat B."/>
            <person name="Kuo A."/>
            <person name="Liang C."/>
            <person name="Lipzen A."/>
            <person name="Lutzoni F."/>
            <person name="Magnuson J."/>
            <person name="Mondo S."/>
            <person name="Nolan M."/>
            <person name="Ohm R."/>
            <person name="Pangilinan J."/>
            <person name="Park H.-J."/>
            <person name="Ramirez L."/>
            <person name="Alfaro M."/>
            <person name="Sun H."/>
            <person name="Tritt A."/>
            <person name="Yoshinaga Y."/>
            <person name="Zwiers L.-H."/>
            <person name="Turgeon B."/>
            <person name="Goodwin S."/>
            <person name="Spatafora J."/>
            <person name="Crous P."/>
            <person name="Grigoriev I."/>
        </authorList>
    </citation>
    <scope>NUCLEOTIDE SEQUENCE</scope>
    <source>
        <strain evidence="1">CBS 133067</strain>
    </source>
</reference>
<organism evidence="1 2">
    <name type="scientific">Rhizodiscina lignyota</name>
    <dbReference type="NCBI Taxonomy" id="1504668"/>
    <lineage>
        <taxon>Eukaryota</taxon>
        <taxon>Fungi</taxon>
        <taxon>Dikarya</taxon>
        <taxon>Ascomycota</taxon>
        <taxon>Pezizomycotina</taxon>
        <taxon>Dothideomycetes</taxon>
        <taxon>Pleosporomycetidae</taxon>
        <taxon>Aulographales</taxon>
        <taxon>Rhizodiscinaceae</taxon>
        <taxon>Rhizodiscina</taxon>
    </lineage>
</organism>
<name>A0A9P4IJR9_9PEZI</name>
<sequence length="140" mass="16044">MCAASSKDILTAYRNLYRQGLRAVQYSLPARITLRDRIRRAFRRGDPADFDQNRVNNTLVFLSAATVVAGVEHHVLRNLLLTWFYEPDQSGTQLGNDIANLLHLSRDPQSINYRTNTYDSFNHTIRMLNESMELCLPTGD</sequence>
<dbReference type="Proteomes" id="UP000799772">
    <property type="component" value="Unassembled WGS sequence"/>
</dbReference>